<keyword evidence="4" id="KW-1185">Reference proteome</keyword>
<keyword evidence="2" id="KW-0472">Membrane</keyword>
<organism evidence="3 4">
    <name type="scientific">Sphingomonas psychrotolerans</name>
    <dbReference type="NCBI Taxonomy" id="1327635"/>
    <lineage>
        <taxon>Bacteria</taxon>
        <taxon>Pseudomonadati</taxon>
        <taxon>Pseudomonadota</taxon>
        <taxon>Alphaproteobacteria</taxon>
        <taxon>Sphingomonadales</taxon>
        <taxon>Sphingomonadaceae</taxon>
        <taxon>Sphingomonas</taxon>
    </lineage>
</organism>
<evidence type="ECO:0000313" key="3">
    <source>
        <dbReference type="EMBL" id="ATY32848.1"/>
    </source>
</evidence>
<keyword evidence="2" id="KW-1133">Transmembrane helix</keyword>
<evidence type="ECO:0000256" key="1">
    <source>
        <dbReference type="SAM" id="MobiDB-lite"/>
    </source>
</evidence>
<protein>
    <submittedName>
        <fullName evidence="3">Uncharacterized protein</fullName>
    </submittedName>
</protein>
<dbReference type="EMBL" id="CP024923">
    <property type="protein sequence ID" value="ATY32848.1"/>
    <property type="molecule type" value="Genomic_DNA"/>
</dbReference>
<gene>
    <name evidence="3" type="ORF">CVN68_13425</name>
</gene>
<evidence type="ECO:0000256" key="2">
    <source>
        <dbReference type="SAM" id="Phobius"/>
    </source>
</evidence>
<keyword evidence="2" id="KW-0812">Transmembrane</keyword>
<reference evidence="3 4" key="1">
    <citation type="submission" date="2017-11" db="EMBL/GenBank/DDBJ databases">
        <title>Complete genome sequence of Sphingomonas sp. Strain Cra20, a psychrotolerant potential plant growth promoting rhizobacteria.</title>
        <authorList>
            <person name="Luo Y."/>
        </authorList>
    </citation>
    <scope>NUCLEOTIDE SEQUENCE [LARGE SCALE GENOMIC DNA]</scope>
    <source>
        <strain evidence="3 4">Cra20</strain>
    </source>
</reference>
<dbReference type="RefSeq" id="WP_100282655.1">
    <property type="nucleotide sequence ID" value="NZ_CP024923.1"/>
</dbReference>
<accession>A0A2K8MG42</accession>
<dbReference type="Proteomes" id="UP000229081">
    <property type="component" value="Chromosome"/>
</dbReference>
<feature type="transmembrane region" description="Helical" evidence="2">
    <location>
        <begin position="6"/>
        <end position="27"/>
    </location>
</feature>
<feature type="compositionally biased region" description="Basic and acidic residues" evidence="1">
    <location>
        <begin position="41"/>
        <end position="63"/>
    </location>
</feature>
<dbReference type="OrthoDB" id="7586244at2"/>
<evidence type="ECO:0000313" key="4">
    <source>
        <dbReference type="Proteomes" id="UP000229081"/>
    </source>
</evidence>
<proteinExistence type="predicted"/>
<dbReference type="KEGG" id="sphc:CVN68_13425"/>
<feature type="region of interest" description="Disordered" evidence="1">
    <location>
        <begin position="34"/>
        <end position="63"/>
    </location>
</feature>
<sequence length="63" mass="6976">MDLSSLQGIMVIVGPILLAIAIAWAMFHNKGSRQEVQATEDATRRMYDQQDRDDKARDNGGVA</sequence>
<dbReference type="AlphaFoldDB" id="A0A2K8MG42"/>
<name>A0A2K8MG42_9SPHN</name>